<organism evidence="1">
    <name type="scientific">Tanacetum cinerariifolium</name>
    <name type="common">Dalmatian daisy</name>
    <name type="synonym">Chrysanthemum cinerariifolium</name>
    <dbReference type="NCBI Taxonomy" id="118510"/>
    <lineage>
        <taxon>Eukaryota</taxon>
        <taxon>Viridiplantae</taxon>
        <taxon>Streptophyta</taxon>
        <taxon>Embryophyta</taxon>
        <taxon>Tracheophyta</taxon>
        <taxon>Spermatophyta</taxon>
        <taxon>Magnoliopsida</taxon>
        <taxon>eudicotyledons</taxon>
        <taxon>Gunneridae</taxon>
        <taxon>Pentapetalae</taxon>
        <taxon>asterids</taxon>
        <taxon>campanulids</taxon>
        <taxon>Asterales</taxon>
        <taxon>Asteraceae</taxon>
        <taxon>Asteroideae</taxon>
        <taxon>Anthemideae</taxon>
        <taxon>Anthemidinae</taxon>
        <taxon>Tanacetum</taxon>
    </lineage>
</organism>
<dbReference type="AlphaFoldDB" id="A0A699IZ01"/>
<name>A0A699IZ01_TANCI</name>
<evidence type="ECO:0000313" key="1">
    <source>
        <dbReference type="EMBL" id="GEZ97537.1"/>
    </source>
</evidence>
<reference evidence="1" key="1">
    <citation type="journal article" date="2019" name="Sci. Rep.">
        <title>Draft genome of Tanacetum cinerariifolium, the natural source of mosquito coil.</title>
        <authorList>
            <person name="Yamashiro T."/>
            <person name="Shiraishi A."/>
            <person name="Satake H."/>
            <person name="Nakayama K."/>
        </authorList>
    </citation>
    <scope>NUCLEOTIDE SEQUENCE</scope>
</reference>
<feature type="non-terminal residue" evidence="1">
    <location>
        <position position="1"/>
    </location>
</feature>
<dbReference type="EMBL" id="BKCJ010350056">
    <property type="protein sequence ID" value="GEZ97537.1"/>
    <property type="molecule type" value="Genomic_DNA"/>
</dbReference>
<feature type="non-terminal residue" evidence="1">
    <location>
        <position position="140"/>
    </location>
</feature>
<comment type="caution">
    <text evidence="1">The sequence shown here is derived from an EMBL/GenBank/DDBJ whole genome shotgun (WGS) entry which is preliminary data.</text>
</comment>
<protein>
    <submittedName>
        <fullName evidence="1">Uncharacterized protein</fullName>
    </submittedName>
</protein>
<proteinExistence type="predicted"/>
<sequence length="140" mass="16005">YIGPPKSLLKWYGYLSNEYKDKGETIILSSNSSDDDRVGPSKESVPIFKGPSVQGFLDYYGYNNIDEYLSWNYFPSTNKENTDKDITDKDITDKDTTNEACIHECNYAMSKVNVTTWDEIVNKMGVRKSKICADKAKEKK</sequence>
<gene>
    <name evidence="1" type="ORF">Tci_569510</name>
</gene>
<accession>A0A699IZ01</accession>